<protein>
    <submittedName>
        <fullName evidence="1">Uncharacterized protein</fullName>
    </submittedName>
</protein>
<proteinExistence type="predicted"/>
<dbReference type="KEGG" id="nta:107791978"/>
<dbReference type="STRING" id="4097.A0A1S3ZZ22"/>
<sequence>MVKGATRLGVGSWNIGTLTVKSIELAKIPWKRKIKIACVQKTKWVGYRARDADGFKLWFSRSKGGQERESVGTHPRQAWMRRSRGISRRIWMRWCARVEHLVTFWSSVAKTQIYYIPCRRSNKGLFMDFKVIPSENLTTLHKLLVMDLEITRKKRTRVLYGQAKIKWESLTKDKAWELGVKLLTMVAWRSSEDASLMWTMTAQCIKEAAREVLGVSKGYYGGRNGDLW</sequence>
<dbReference type="OrthoDB" id="1216915at2759"/>
<dbReference type="RefSeq" id="XP_016469628.1">
    <property type="nucleotide sequence ID" value="XM_016614142.1"/>
</dbReference>
<reference evidence="1" key="1">
    <citation type="submission" date="2025-08" db="UniProtKB">
        <authorList>
            <consortium name="RefSeq"/>
        </authorList>
    </citation>
    <scope>IDENTIFICATION</scope>
</reference>
<dbReference type="PaxDb" id="4097-A0A1S3ZZ22"/>
<organism evidence="1">
    <name type="scientific">Nicotiana tabacum</name>
    <name type="common">Common tobacco</name>
    <dbReference type="NCBI Taxonomy" id="4097"/>
    <lineage>
        <taxon>Eukaryota</taxon>
        <taxon>Viridiplantae</taxon>
        <taxon>Streptophyta</taxon>
        <taxon>Embryophyta</taxon>
        <taxon>Tracheophyta</taxon>
        <taxon>Spermatophyta</taxon>
        <taxon>Magnoliopsida</taxon>
        <taxon>eudicotyledons</taxon>
        <taxon>Gunneridae</taxon>
        <taxon>Pentapetalae</taxon>
        <taxon>asterids</taxon>
        <taxon>lamiids</taxon>
        <taxon>Solanales</taxon>
        <taxon>Solanaceae</taxon>
        <taxon>Nicotianoideae</taxon>
        <taxon>Nicotianeae</taxon>
        <taxon>Nicotiana</taxon>
    </lineage>
</organism>
<evidence type="ECO:0000313" key="1">
    <source>
        <dbReference type="RefSeq" id="XP_016469628.1"/>
    </source>
</evidence>
<dbReference type="AlphaFoldDB" id="A0A1S3ZZ22"/>
<name>A0A1S3ZZ22_TOBAC</name>
<accession>A0A1S3ZZ22</accession>
<gene>
    <name evidence="1" type="primary">LOC107791978</name>
</gene>